<comment type="caution">
    <text evidence="1">The sequence shown here is derived from an EMBL/GenBank/DDBJ whole genome shotgun (WGS) entry which is preliminary data.</text>
</comment>
<evidence type="ECO:0000313" key="2">
    <source>
        <dbReference type="Proteomes" id="UP000474228"/>
    </source>
</evidence>
<feature type="non-terminal residue" evidence="1">
    <location>
        <position position="1"/>
    </location>
</feature>
<accession>A0A6G2D6Y9</accession>
<sequence length="90" mass="9879">SNDPYENFGGLLYGHAGVAWLFGEAYKLTGESIYKNGLELAVDKELVAYKVDSNNSLQYSQGHRLLPYLATGSAGLLLLINRNKEILSSK</sequence>
<dbReference type="SUPFAM" id="SSF158745">
    <property type="entry name" value="LanC-like"/>
    <property type="match status" value="1"/>
</dbReference>
<dbReference type="InterPro" id="IPR012341">
    <property type="entry name" value="6hp_glycosidase-like_sf"/>
</dbReference>
<organism evidence="1 2">
    <name type="scientific">Streptococcus pneumoniae</name>
    <dbReference type="NCBI Taxonomy" id="1313"/>
    <lineage>
        <taxon>Bacteria</taxon>
        <taxon>Bacillati</taxon>
        <taxon>Bacillota</taxon>
        <taxon>Bacilli</taxon>
        <taxon>Lactobacillales</taxon>
        <taxon>Streptococcaceae</taxon>
        <taxon>Streptococcus</taxon>
    </lineage>
</organism>
<gene>
    <name evidence="1" type="ORF">GM539_13620</name>
</gene>
<proteinExistence type="predicted"/>
<dbReference type="Proteomes" id="UP000474228">
    <property type="component" value="Unassembled WGS sequence"/>
</dbReference>
<feature type="non-terminal residue" evidence="1">
    <location>
        <position position="90"/>
    </location>
</feature>
<dbReference type="GO" id="GO:0005975">
    <property type="term" value="P:carbohydrate metabolic process"/>
    <property type="evidence" value="ECO:0007669"/>
    <property type="project" value="InterPro"/>
</dbReference>
<dbReference type="Gene3D" id="1.50.10.10">
    <property type="match status" value="1"/>
</dbReference>
<dbReference type="AlphaFoldDB" id="A0A6G2D6Y9"/>
<reference evidence="1 2" key="1">
    <citation type="submission" date="2019-11" db="EMBL/GenBank/DDBJ databases">
        <title>Growth characteristics of pneumococcus vary with the chemical composition of the capsule and with environmental conditions.</title>
        <authorList>
            <person name="Tothpal A."/>
            <person name="Desobry K."/>
            <person name="Joshi S."/>
            <person name="Wyllie A.L."/>
            <person name="Weinberger D.M."/>
        </authorList>
    </citation>
    <scope>NUCLEOTIDE SEQUENCE [LARGE SCALE GENOMIC DNA]</scope>
    <source>
        <strain evidence="2">pnumococcus22F</strain>
    </source>
</reference>
<evidence type="ECO:0000313" key="1">
    <source>
        <dbReference type="EMBL" id="MTV64369.1"/>
    </source>
</evidence>
<dbReference type="EMBL" id="WNHJ01000644">
    <property type="protein sequence ID" value="MTV64369.1"/>
    <property type="molecule type" value="Genomic_DNA"/>
</dbReference>
<name>A0A6G2D6Y9_STREE</name>
<protein>
    <submittedName>
        <fullName evidence="1">Lanthionine synthetase</fullName>
    </submittedName>
</protein>